<protein>
    <submittedName>
        <fullName evidence="1">Uncharacterized protein</fullName>
    </submittedName>
</protein>
<evidence type="ECO:0000313" key="1">
    <source>
        <dbReference type="EMBL" id="KAJ1141210.1"/>
    </source>
</evidence>
<gene>
    <name evidence="1" type="ORF">NDU88_007545</name>
</gene>
<reference evidence="1" key="1">
    <citation type="journal article" date="2022" name="bioRxiv">
        <title>Sequencing and chromosome-scale assembly of the giantPleurodeles waltlgenome.</title>
        <authorList>
            <person name="Brown T."/>
            <person name="Elewa A."/>
            <person name="Iarovenko S."/>
            <person name="Subramanian E."/>
            <person name="Araus A.J."/>
            <person name="Petzold A."/>
            <person name="Susuki M."/>
            <person name="Suzuki K.-i.T."/>
            <person name="Hayashi T."/>
            <person name="Toyoda A."/>
            <person name="Oliveira C."/>
            <person name="Osipova E."/>
            <person name="Leigh N.D."/>
            <person name="Simon A."/>
            <person name="Yun M.H."/>
        </authorList>
    </citation>
    <scope>NUCLEOTIDE SEQUENCE</scope>
    <source>
        <strain evidence="1">20211129_DDA</strain>
        <tissue evidence="1">Liver</tissue>
    </source>
</reference>
<dbReference type="Proteomes" id="UP001066276">
    <property type="component" value="Chromosome 6"/>
</dbReference>
<dbReference type="AlphaFoldDB" id="A0AAV7QME4"/>
<name>A0AAV7QME4_PLEWA</name>
<proteinExistence type="predicted"/>
<comment type="caution">
    <text evidence="1">The sequence shown here is derived from an EMBL/GenBank/DDBJ whole genome shotgun (WGS) entry which is preliminary data.</text>
</comment>
<evidence type="ECO:0000313" key="2">
    <source>
        <dbReference type="Proteomes" id="UP001066276"/>
    </source>
</evidence>
<keyword evidence="2" id="KW-1185">Reference proteome</keyword>
<accession>A0AAV7QME4</accession>
<dbReference type="EMBL" id="JANPWB010000010">
    <property type="protein sequence ID" value="KAJ1141210.1"/>
    <property type="molecule type" value="Genomic_DNA"/>
</dbReference>
<sequence length="174" mass="18759">MTGEVVAEPQPCRWYDRSGWCGCPSVHLVPERAVSLFRSESGWWLRMLHLRLWSERAEKKDSGDISHRPWIPPGREGDGTRGVCCLDLPLACAYQGAVSHDPAAHHVGGGGGVHTAGDVPVLGACCCLGPPAKSFGTHLRIRHAGHSSCGAWLLLEGPRVPRWGGGSLGTRRRS</sequence>
<organism evidence="1 2">
    <name type="scientific">Pleurodeles waltl</name>
    <name type="common">Iberian ribbed newt</name>
    <dbReference type="NCBI Taxonomy" id="8319"/>
    <lineage>
        <taxon>Eukaryota</taxon>
        <taxon>Metazoa</taxon>
        <taxon>Chordata</taxon>
        <taxon>Craniata</taxon>
        <taxon>Vertebrata</taxon>
        <taxon>Euteleostomi</taxon>
        <taxon>Amphibia</taxon>
        <taxon>Batrachia</taxon>
        <taxon>Caudata</taxon>
        <taxon>Salamandroidea</taxon>
        <taxon>Salamandridae</taxon>
        <taxon>Pleurodelinae</taxon>
        <taxon>Pleurodeles</taxon>
    </lineage>
</organism>